<feature type="transmembrane region" description="Helical" evidence="1">
    <location>
        <begin position="181"/>
        <end position="206"/>
    </location>
</feature>
<feature type="transmembrane region" description="Helical" evidence="1">
    <location>
        <begin position="218"/>
        <end position="236"/>
    </location>
</feature>
<dbReference type="OrthoDB" id="3267855at2759"/>
<dbReference type="InterPro" id="IPR045340">
    <property type="entry name" value="DUF6533"/>
</dbReference>
<evidence type="ECO:0000256" key="1">
    <source>
        <dbReference type="SAM" id="Phobius"/>
    </source>
</evidence>
<dbReference type="AlphaFoldDB" id="A0A9P6CDD2"/>
<evidence type="ECO:0000313" key="4">
    <source>
        <dbReference type="Proteomes" id="UP000807353"/>
    </source>
</evidence>
<sequence>MVNAGSTRFLQFCIQCSSLAILYYDYVLTFGMEVQHIWRARFRISTILYVWCRYAMAANLIYLLTISNKINTKMRCWLQSLQYSECFWPSSHNQTYAIYDRNRGLLAFLSLLGLACMVFDLIGVFTALCKGRPKTPISLGSVLSYLMVFFEISATGLALVRNIQALKISPDSPWRNPRKSLYVVLFEQGILYFSVATSLTIASLILNVRVPGGFFQRLLNAFTLPVSGLLTARFLLHLRAWEYKQSAGASINDGNGGEPLAPLRFAQRSKPHDRGNMSTFTTFITSHVKDYGEDPVHRAKRARAGLKGVSIKDNLPSCEVG</sequence>
<feature type="domain" description="DUF6533" evidence="2">
    <location>
        <begin position="13"/>
        <end position="56"/>
    </location>
</feature>
<gene>
    <name evidence="3" type="ORF">BDZ94DRAFT_802324</name>
</gene>
<reference evidence="3" key="1">
    <citation type="submission" date="2020-11" db="EMBL/GenBank/DDBJ databases">
        <authorList>
            <consortium name="DOE Joint Genome Institute"/>
            <person name="Ahrendt S."/>
            <person name="Riley R."/>
            <person name="Andreopoulos W."/>
            <person name="Labutti K."/>
            <person name="Pangilinan J."/>
            <person name="Ruiz-Duenas F.J."/>
            <person name="Barrasa J.M."/>
            <person name="Sanchez-Garcia M."/>
            <person name="Camarero S."/>
            <person name="Miyauchi S."/>
            <person name="Serrano A."/>
            <person name="Linde D."/>
            <person name="Babiker R."/>
            <person name="Drula E."/>
            <person name="Ayuso-Fernandez I."/>
            <person name="Pacheco R."/>
            <person name="Padilla G."/>
            <person name="Ferreira P."/>
            <person name="Barriuso J."/>
            <person name="Kellner H."/>
            <person name="Castanera R."/>
            <person name="Alfaro M."/>
            <person name="Ramirez L."/>
            <person name="Pisabarro A.G."/>
            <person name="Kuo A."/>
            <person name="Tritt A."/>
            <person name="Lipzen A."/>
            <person name="He G."/>
            <person name="Yan M."/>
            <person name="Ng V."/>
            <person name="Cullen D."/>
            <person name="Martin F."/>
            <person name="Rosso M.-N."/>
            <person name="Henrissat B."/>
            <person name="Hibbett D."/>
            <person name="Martinez A.T."/>
            <person name="Grigoriev I.V."/>
        </authorList>
    </citation>
    <scope>NUCLEOTIDE SEQUENCE</scope>
    <source>
        <strain evidence="3">CBS 247.69</strain>
    </source>
</reference>
<feature type="transmembrane region" description="Helical" evidence="1">
    <location>
        <begin position="9"/>
        <end position="26"/>
    </location>
</feature>
<feature type="transmembrane region" description="Helical" evidence="1">
    <location>
        <begin position="46"/>
        <end position="65"/>
    </location>
</feature>
<feature type="transmembrane region" description="Helical" evidence="1">
    <location>
        <begin position="137"/>
        <end position="160"/>
    </location>
</feature>
<proteinExistence type="predicted"/>
<accession>A0A9P6CDD2</accession>
<feature type="transmembrane region" description="Helical" evidence="1">
    <location>
        <begin position="105"/>
        <end position="125"/>
    </location>
</feature>
<keyword evidence="1" id="KW-1133">Transmembrane helix</keyword>
<evidence type="ECO:0000313" key="3">
    <source>
        <dbReference type="EMBL" id="KAF9461617.1"/>
    </source>
</evidence>
<dbReference type="Pfam" id="PF20151">
    <property type="entry name" value="DUF6533"/>
    <property type="match status" value="1"/>
</dbReference>
<name>A0A9P6CDD2_9AGAR</name>
<keyword evidence="1" id="KW-0812">Transmembrane</keyword>
<keyword evidence="1" id="KW-0472">Membrane</keyword>
<evidence type="ECO:0000259" key="2">
    <source>
        <dbReference type="Pfam" id="PF20151"/>
    </source>
</evidence>
<organism evidence="3 4">
    <name type="scientific">Collybia nuda</name>
    <dbReference type="NCBI Taxonomy" id="64659"/>
    <lineage>
        <taxon>Eukaryota</taxon>
        <taxon>Fungi</taxon>
        <taxon>Dikarya</taxon>
        <taxon>Basidiomycota</taxon>
        <taxon>Agaricomycotina</taxon>
        <taxon>Agaricomycetes</taxon>
        <taxon>Agaricomycetidae</taxon>
        <taxon>Agaricales</taxon>
        <taxon>Tricholomatineae</taxon>
        <taxon>Clitocybaceae</taxon>
        <taxon>Collybia</taxon>
    </lineage>
</organism>
<dbReference type="EMBL" id="MU150281">
    <property type="protein sequence ID" value="KAF9461617.1"/>
    <property type="molecule type" value="Genomic_DNA"/>
</dbReference>
<comment type="caution">
    <text evidence="3">The sequence shown here is derived from an EMBL/GenBank/DDBJ whole genome shotgun (WGS) entry which is preliminary data.</text>
</comment>
<keyword evidence="4" id="KW-1185">Reference proteome</keyword>
<dbReference type="Proteomes" id="UP000807353">
    <property type="component" value="Unassembled WGS sequence"/>
</dbReference>
<protein>
    <recommendedName>
        <fullName evidence="2">DUF6533 domain-containing protein</fullName>
    </recommendedName>
</protein>